<dbReference type="EMBL" id="CP045851">
    <property type="protein sequence ID" value="QGG94300.1"/>
    <property type="molecule type" value="Genomic_DNA"/>
</dbReference>
<reference evidence="3 4" key="1">
    <citation type="submission" date="2019-11" db="EMBL/GenBank/DDBJ databases">
        <authorList>
            <person name="He Y."/>
        </authorList>
    </citation>
    <scope>NUCLEOTIDE SEQUENCE [LARGE SCALE GENOMIC DNA]</scope>
    <source>
        <strain evidence="3 4">SCSIO 58843</strain>
    </source>
</reference>
<dbReference type="RefSeq" id="WP_153758406.1">
    <property type="nucleotide sequence ID" value="NZ_CP045851.1"/>
</dbReference>
<evidence type="ECO:0000313" key="3">
    <source>
        <dbReference type="EMBL" id="QGG94300.1"/>
    </source>
</evidence>
<dbReference type="SUPFAM" id="SSF53474">
    <property type="entry name" value="alpha/beta-Hydrolases"/>
    <property type="match status" value="1"/>
</dbReference>
<organism evidence="3 4">
    <name type="scientific">Actinomarinicola tropica</name>
    <dbReference type="NCBI Taxonomy" id="2789776"/>
    <lineage>
        <taxon>Bacteria</taxon>
        <taxon>Bacillati</taxon>
        <taxon>Actinomycetota</taxon>
        <taxon>Acidimicrobiia</taxon>
        <taxon>Acidimicrobiales</taxon>
        <taxon>Iamiaceae</taxon>
        <taxon>Actinomarinicola</taxon>
    </lineage>
</organism>
<evidence type="ECO:0000259" key="2">
    <source>
        <dbReference type="Pfam" id="PF00561"/>
    </source>
</evidence>
<feature type="domain" description="AB hydrolase-1" evidence="2">
    <location>
        <begin position="23"/>
        <end position="260"/>
    </location>
</feature>
<dbReference type="Proteomes" id="UP000334019">
    <property type="component" value="Chromosome"/>
</dbReference>
<evidence type="ECO:0000256" key="1">
    <source>
        <dbReference type="ARBA" id="ARBA00022801"/>
    </source>
</evidence>
<dbReference type="InterPro" id="IPR029058">
    <property type="entry name" value="AB_hydrolase_fold"/>
</dbReference>
<protein>
    <submittedName>
        <fullName evidence="3">Alpha/beta fold hydrolase</fullName>
    </submittedName>
</protein>
<dbReference type="KEGG" id="atq:GH723_03845"/>
<dbReference type="PRINTS" id="PR00111">
    <property type="entry name" value="ABHYDROLASE"/>
</dbReference>
<keyword evidence="4" id="KW-1185">Reference proteome</keyword>
<dbReference type="PRINTS" id="PR00412">
    <property type="entry name" value="EPOXHYDRLASE"/>
</dbReference>
<name>A0A5Q2RKB2_9ACTN</name>
<evidence type="ECO:0000313" key="4">
    <source>
        <dbReference type="Proteomes" id="UP000334019"/>
    </source>
</evidence>
<dbReference type="InterPro" id="IPR000639">
    <property type="entry name" value="Epox_hydrolase-like"/>
</dbReference>
<dbReference type="Pfam" id="PF00561">
    <property type="entry name" value="Abhydrolase_1"/>
    <property type="match status" value="1"/>
</dbReference>
<dbReference type="AlphaFoldDB" id="A0A5Q2RKB2"/>
<dbReference type="GO" id="GO:0016787">
    <property type="term" value="F:hydrolase activity"/>
    <property type="evidence" value="ECO:0007669"/>
    <property type="project" value="UniProtKB-KW"/>
</dbReference>
<gene>
    <name evidence="3" type="ORF">GH723_03845</name>
</gene>
<dbReference type="PANTHER" id="PTHR43329">
    <property type="entry name" value="EPOXIDE HYDROLASE"/>
    <property type="match status" value="1"/>
</dbReference>
<accession>A0A5Q2RKB2</accession>
<dbReference type="InterPro" id="IPR000073">
    <property type="entry name" value="AB_hydrolase_1"/>
</dbReference>
<sequence>MANVDSGGVRIDYDVHGPEDGRVVLLLHGFPDDRSLWRHQVGPLVDAGFRVVVPDQRGYGRSDKPAEVDAYNLLFLAGDALAVLDDVGATTASVVGHDWGAPVAWSLASMASERVDRLVALSVGHPTVMSDPGWEQRRWSWYMLLFQFEDVAERWMTDDGGARFLDWSSHPEGAEVVDRLVATGSLTPALNWYRANVHPRSMLEPPPALPPVQAPTTGVWSSDDMALTEQQMVRSGEHCANGFRYERFDGIGHWIPLEAPERLNALLLDVLA</sequence>
<keyword evidence="1 3" id="KW-0378">Hydrolase</keyword>
<proteinExistence type="predicted"/>
<dbReference type="Gene3D" id="3.40.50.1820">
    <property type="entry name" value="alpha/beta hydrolase"/>
    <property type="match status" value="1"/>
</dbReference>